<sequence length="215" mass="24250">MQRRFGENVEMLMQGSVGLFNKRKGRLFDEYGTAFVIVGNESIHDYFVRFHKLVNDMKITQLNIPTHQMNTKFVNNLPAYWGKYVTNVKQNMESLNTLCSDLYSSQSLRASCKKGLSRNRKEQSTSIVDPLAYDHATVHDGHIVTEPVQRKAPGNVGNTGARGKKVICYNCRGEGHVLWLVVKKPRRKLGLLVSTSKISFTDEAKEKGDVLDADA</sequence>
<evidence type="ECO:0000313" key="1">
    <source>
        <dbReference type="EMBL" id="GJT73212.1"/>
    </source>
</evidence>
<dbReference type="EMBL" id="BQNB010018331">
    <property type="protein sequence ID" value="GJT73212.1"/>
    <property type="molecule type" value="Genomic_DNA"/>
</dbReference>
<evidence type="ECO:0000313" key="2">
    <source>
        <dbReference type="Proteomes" id="UP001151760"/>
    </source>
</evidence>
<gene>
    <name evidence="1" type="ORF">Tco_1032498</name>
</gene>
<comment type="caution">
    <text evidence="1">The sequence shown here is derived from an EMBL/GenBank/DDBJ whole genome shotgun (WGS) entry which is preliminary data.</text>
</comment>
<dbReference type="Proteomes" id="UP001151760">
    <property type="component" value="Unassembled WGS sequence"/>
</dbReference>
<proteinExistence type="predicted"/>
<organism evidence="1 2">
    <name type="scientific">Tanacetum coccineum</name>
    <dbReference type="NCBI Taxonomy" id="301880"/>
    <lineage>
        <taxon>Eukaryota</taxon>
        <taxon>Viridiplantae</taxon>
        <taxon>Streptophyta</taxon>
        <taxon>Embryophyta</taxon>
        <taxon>Tracheophyta</taxon>
        <taxon>Spermatophyta</taxon>
        <taxon>Magnoliopsida</taxon>
        <taxon>eudicotyledons</taxon>
        <taxon>Gunneridae</taxon>
        <taxon>Pentapetalae</taxon>
        <taxon>asterids</taxon>
        <taxon>campanulids</taxon>
        <taxon>Asterales</taxon>
        <taxon>Asteraceae</taxon>
        <taxon>Asteroideae</taxon>
        <taxon>Anthemideae</taxon>
        <taxon>Anthemidinae</taxon>
        <taxon>Tanacetum</taxon>
    </lineage>
</organism>
<protein>
    <submittedName>
        <fullName evidence="1">Uncharacterized protein</fullName>
    </submittedName>
</protein>
<reference evidence="1" key="2">
    <citation type="submission" date="2022-01" db="EMBL/GenBank/DDBJ databases">
        <authorList>
            <person name="Yamashiro T."/>
            <person name="Shiraishi A."/>
            <person name="Satake H."/>
            <person name="Nakayama K."/>
        </authorList>
    </citation>
    <scope>NUCLEOTIDE SEQUENCE</scope>
</reference>
<name>A0ABQ5GE47_9ASTR</name>
<reference evidence="1" key="1">
    <citation type="journal article" date="2022" name="Int. J. Mol. Sci.">
        <title>Draft Genome of Tanacetum Coccineum: Genomic Comparison of Closely Related Tanacetum-Family Plants.</title>
        <authorList>
            <person name="Yamashiro T."/>
            <person name="Shiraishi A."/>
            <person name="Nakayama K."/>
            <person name="Satake H."/>
        </authorList>
    </citation>
    <scope>NUCLEOTIDE SEQUENCE</scope>
</reference>
<keyword evidence="2" id="KW-1185">Reference proteome</keyword>
<accession>A0ABQ5GE47</accession>